<organism evidence="2 3">
    <name type="scientific">Limimaricola litoreus</name>
    <dbReference type="NCBI Taxonomy" id="2955316"/>
    <lineage>
        <taxon>Bacteria</taxon>
        <taxon>Pseudomonadati</taxon>
        <taxon>Pseudomonadota</taxon>
        <taxon>Alphaproteobacteria</taxon>
        <taxon>Rhodobacterales</taxon>
        <taxon>Paracoccaceae</taxon>
        <taxon>Limimaricola</taxon>
    </lineage>
</organism>
<dbReference type="AlphaFoldDB" id="A0A9X2FMX0"/>
<feature type="compositionally biased region" description="Basic and acidic residues" evidence="1">
    <location>
        <begin position="227"/>
        <end position="236"/>
    </location>
</feature>
<protein>
    <submittedName>
        <fullName evidence="2">RepB family DNA primase</fullName>
    </submittedName>
</protein>
<dbReference type="Proteomes" id="UP001139477">
    <property type="component" value="Unassembled WGS sequence"/>
</dbReference>
<dbReference type="InterPro" id="IPR013321">
    <property type="entry name" value="Arc_rbn_hlx_hlx"/>
</dbReference>
<feature type="region of interest" description="Disordered" evidence="1">
    <location>
        <begin position="226"/>
        <end position="246"/>
    </location>
</feature>
<evidence type="ECO:0000313" key="3">
    <source>
        <dbReference type="Proteomes" id="UP001139477"/>
    </source>
</evidence>
<evidence type="ECO:0000313" key="2">
    <source>
        <dbReference type="EMBL" id="MCP1167779.1"/>
    </source>
</evidence>
<sequence length="435" mass="49363">MKETQSSEFAPHTASLVPLSPEEHIRLLHPSGSRGIPLVFTKLENADFRRCMDPETIITTLSIFEETKSLLSLNRFHLSKGESPRLAALNALFLDLDFHAKPVWRGSPPHLVREAVILHLDFIGLPLPSIWTHTGRGLAAIWLINELPPEAAERWRGALRALMDCATEFGPDRSCSDSVRVFRLPGTRNEKSGKIVQSYLGTGTRYDFDTLSDQIYVALGRPTRAQLQERRREQESKSTSLGSRAMPRGVTHRERFRVLKEELESFAEMCGGTIPEGWRALWLHFYATCLTYDPDVLDIEEDILRAAQLTTPGLTYREIKPLLRQAVRQSEDPAHRYNYAGSTMAERLDITTADAERAGYRFLVPSELKRAKKREARRARNGAMSRTRWLQLNSAERNKPWEDLGIGKTKYYELKKAGRLAEFAASRPRTGPSPL</sequence>
<reference evidence="2" key="1">
    <citation type="submission" date="2022-06" db="EMBL/GenBank/DDBJ databases">
        <title>Limimaricola sediminis sp. nov., isolated from an intertidal sediment.</title>
        <authorList>
            <person name="Shao X."/>
        </authorList>
    </citation>
    <scope>NUCLEOTIDE SEQUENCE</scope>
    <source>
        <strain evidence="2">ASW11-118</strain>
    </source>
</reference>
<name>A0A9X2FMX0_9RHOB</name>
<keyword evidence="3" id="KW-1185">Reference proteome</keyword>
<dbReference type="EMBL" id="JAMYXC010000053">
    <property type="protein sequence ID" value="MCP1167779.1"/>
    <property type="molecule type" value="Genomic_DNA"/>
</dbReference>
<dbReference type="GO" id="GO:0006355">
    <property type="term" value="P:regulation of DNA-templated transcription"/>
    <property type="evidence" value="ECO:0007669"/>
    <property type="project" value="InterPro"/>
</dbReference>
<evidence type="ECO:0000256" key="1">
    <source>
        <dbReference type="SAM" id="MobiDB-lite"/>
    </source>
</evidence>
<comment type="caution">
    <text evidence="2">The sequence shown here is derived from an EMBL/GenBank/DDBJ whole genome shotgun (WGS) entry which is preliminary data.</text>
</comment>
<proteinExistence type="predicted"/>
<accession>A0A9X2FMX0</accession>
<dbReference type="Gene3D" id="1.10.1220.10">
    <property type="entry name" value="Met repressor-like"/>
    <property type="match status" value="1"/>
</dbReference>
<gene>
    <name evidence="2" type="ORF">NHG85_04435</name>
</gene>